<gene>
    <name evidence="1" type="ORF">ACEZDE_19355</name>
</gene>
<name>A0ABV6VYE2_9ACTN</name>
<evidence type="ECO:0000313" key="1">
    <source>
        <dbReference type="EMBL" id="MFC1418774.1"/>
    </source>
</evidence>
<evidence type="ECO:0000313" key="2">
    <source>
        <dbReference type="Proteomes" id="UP001592531"/>
    </source>
</evidence>
<dbReference type="EMBL" id="JBHFAB010000013">
    <property type="protein sequence ID" value="MFC1418774.1"/>
    <property type="molecule type" value="Genomic_DNA"/>
</dbReference>
<protein>
    <recommendedName>
        <fullName evidence="3">FxLD family lantipeptide</fullName>
    </recommendedName>
</protein>
<reference evidence="1 2" key="1">
    <citation type="submission" date="2024-09" db="EMBL/GenBank/DDBJ databases">
        <authorList>
            <person name="Lee S.D."/>
        </authorList>
    </citation>
    <scope>NUCLEOTIDE SEQUENCE [LARGE SCALE GENOMIC DNA]</scope>
    <source>
        <strain evidence="1 2">N8-3</strain>
    </source>
</reference>
<organism evidence="1 2">
    <name type="scientific">Streptacidiphilus cavernicola</name>
    <dbReference type="NCBI Taxonomy" id="3342716"/>
    <lineage>
        <taxon>Bacteria</taxon>
        <taxon>Bacillati</taxon>
        <taxon>Actinomycetota</taxon>
        <taxon>Actinomycetes</taxon>
        <taxon>Kitasatosporales</taxon>
        <taxon>Streptomycetaceae</taxon>
        <taxon>Streptacidiphilus</taxon>
    </lineage>
</organism>
<accession>A0ABV6VYE2</accession>
<keyword evidence="2" id="KW-1185">Reference proteome</keyword>
<dbReference type="RefSeq" id="WP_380537570.1">
    <property type="nucleotide sequence ID" value="NZ_JBHFAB010000013.1"/>
</dbReference>
<evidence type="ECO:0008006" key="3">
    <source>
        <dbReference type="Google" id="ProtNLM"/>
    </source>
</evidence>
<sequence length="66" mass="6940">MDLHGIPLDIDHFAVDSADIGDPNLVCGRCTEAICTIEHGDDLAVLVATAVDHFCTPDTDTDEGTA</sequence>
<proteinExistence type="predicted"/>
<comment type="caution">
    <text evidence="1">The sequence shown here is derived from an EMBL/GenBank/DDBJ whole genome shotgun (WGS) entry which is preliminary data.</text>
</comment>
<dbReference type="Proteomes" id="UP001592531">
    <property type="component" value="Unassembled WGS sequence"/>
</dbReference>